<evidence type="ECO:0000256" key="2">
    <source>
        <dbReference type="ARBA" id="ARBA00022670"/>
    </source>
</evidence>
<feature type="domain" description="Autotransporter" evidence="7">
    <location>
        <begin position="543"/>
        <end position="828"/>
    </location>
</feature>
<protein>
    <submittedName>
        <fullName evidence="8">Autotransporter serine protease</fullName>
        <ecNumber evidence="8">3.4.21.-</ecNumber>
    </submittedName>
</protein>
<evidence type="ECO:0000256" key="1">
    <source>
        <dbReference type="ARBA" id="ARBA00011073"/>
    </source>
</evidence>
<dbReference type="PANTHER" id="PTHR43806">
    <property type="entry name" value="PEPTIDASE S8"/>
    <property type="match status" value="1"/>
</dbReference>
<dbReference type="SUPFAM" id="SSF103515">
    <property type="entry name" value="Autotransporter"/>
    <property type="match status" value="1"/>
</dbReference>
<dbReference type="Pfam" id="PF12951">
    <property type="entry name" value="PATR"/>
    <property type="match status" value="1"/>
</dbReference>
<evidence type="ECO:0000313" key="8">
    <source>
        <dbReference type="EMBL" id="SAI73056.1"/>
    </source>
</evidence>
<dbReference type="Gene3D" id="3.40.50.200">
    <property type="entry name" value="Peptidase S8/S53 domain"/>
    <property type="match status" value="1"/>
</dbReference>
<reference evidence="8 9" key="1">
    <citation type="submission" date="2016-04" db="EMBL/GenBank/DDBJ databases">
        <authorList>
            <consortium name="Pathogen Informatics"/>
        </authorList>
    </citation>
    <scope>NUCLEOTIDE SEQUENCE [LARGE SCALE GENOMIC DNA]</scope>
    <source>
        <strain evidence="8 9">H044680328</strain>
    </source>
</reference>
<dbReference type="EC" id="3.4.21.-" evidence="8"/>
<keyword evidence="2 8" id="KW-0645">Protease</keyword>
<dbReference type="PROSITE" id="PS51208">
    <property type="entry name" value="AUTOTRANSPORTER"/>
    <property type="match status" value="1"/>
</dbReference>
<dbReference type="eggNOG" id="COG4625">
    <property type="taxonomic scope" value="Bacteria"/>
</dbReference>
<comment type="caution">
    <text evidence="6">Lacks conserved residue(s) required for the propagation of feature annotation.</text>
</comment>
<dbReference type="SMART" id="SM00869">
    <property type="entry name" value="Autotransporter"/>
    <property type="match status" value="1"/>
</dbReference>
<evidence type="ECO:0000313" key="9">
    <source>
        <dbReference type="Proteomes" id="UP000076825"/>
    </source>
</evidence>
<sequence>MLKLNARNAVNHYLGGIAPGATIVSANVSLAPNSTQMSGRSILAAWRNLSADGVKLFNNSLGTDSGNPSVQAFQRYQQEYRNASAAGKPLTTVGTIKQIVDQGGLFIFAAGNGDLGAGQSDPAAEALLPLIDPSLQKGFIAVTGLELNQRIAIWADRCGSAADWCMAASGYGDILPSDPTQFSTRQKGTSFSAPQVTGAAALLLERYPWMNNDNLRTTLLTTATDLGERGVDDIYGWGLLDVGRAIQGPAQFAFGDFHAALQRGTANRFVFGNDISGQGGLRVSGEGALSLAGANTYAGNTVIDGGILDVPGSITSSVQINRAGTLTGEGSTGSVTNDGALYNAGKGLTIHGDYRQQLQGTLITDIGAGALKVQGEAALAGRLHIQGVRTAYVPRAGQTQVVLTANEQVSGAFDTFTHSPTLLLEGKLSYHARRVDIALQRIEAQGAARRLKADASQPQVLAAARNLDRVMEALDDAAAHAPLNARALPLAPLAGQTLLEGAAALQGIRDPEVLRRGLYSLSGSIYANAAALQSLAQDQALDTFGQQLGAQGAFARYQRQQVRWRPSGLNGRQANHAITLGLSQRLNSGWSAAAALNIADRRWQEDLQTPDRDTSRGTAIGLMLGLRQHLNQDWHLSYLAGLSRYRHRVDRHIWFDESAEAVGAHAQGHALQAAALLGRQWQLTPGSQLTPEIGLMVNHSRQQGFTEAAGRGYGLRARAHQVTVPSLVGRLAGTHHTTLGSLPLRLDASLQLRHDLRGRDFRTDGGFAALPMTQARSGQWSLARTRWGLGLGLQVAATRALHLNLSYQGEWSRDWATHSMAATMRYLF</sequence>
<name>A0A157R5Q2_9BORD</name>
<keyword evidence="5" id="KW-0720">Serine protease</keyword>
<dbReference type="InterPro" id="IPR005546">
    <property type="entry name" value="Autotransporte_beta"/>
</dbReference>
<dbReference type="PANTHER" id="PTHR43806:SF11">
    <property type="entry name" value="CEREVISIN-RELATED"/>
    <property type="match status" value="1"/>
</dbReference>
<dbReference type="SUPFAM" id="SSF52743">
    <property type="entry name" value="Subtilisin-like"/>
    <property type="match status" value="1"/>
</dbReference>
<dbReference type="Pfam" id="PF00082">
    <property type="entry name" value="Peptidase_S8"/>
    <property type="match status" value="1"/>
</dbReference>
<dbReference type="EMBL" id="LT546645">
    <property type="protein sequence ID" value="SAI73056.1"/>
    <property type="molecule type" value="Genomic_DNA"/>
</dbReference>
<dbReference type="Proteomes" id="UP000076825">
    <property type="component" value="Chromosome 1"/>
</dbReference>
<keyword evidence="9" id="KW-1185">Reference proteome</keyword>
<dbReference type="GO" id="GO:0006508">
    <property type="term" value="P:proteolysis"/>
    <property type="evidence" value="ECO:0007669"/>
    <property type="project" value="UniProtKB-KW"/>
</dbReference>
<dbReference type="AlphaFoldDB" id="A0A157R5Q2"/>
<organism evidence="8 9">
    <name type="scientific">Bordetella trematum</name>
    <dbReference type="NCBI Taxonomy" id="123899"/>
    <lineage>
        <taxon>Bacteria</taxon>
        <taxon>Pseudomonadati</taxon>
        <taxon>Pseudomonadota</taxon>
        <taxon>Betaproteobacteria</taxon>
        <taxon>Burkholderiales</taxon>
        <taxon>Alcaligenaceae</taxon>
        <taxon>Bordetella</taxon>
    </lineage>
</organism>
<dbReference type="OrthoDB" id="5760545at2"/>
<dbReference type="PATRIC" id="fig|123899.6.peg.3511"/>
<dbReference type="InterPro" id="IPR023828">
    <property type="entry name" value="Peptidase_S8_Ser-AS"/>
</dbReference>
<gene>
    <name evidence="8" type="primary">sphB1_2</name>
    <name evidence="8" type="ORF">SAMEA3906487_03510</name>
</gene>
<keyword evidence="3" id="KW-0732">Signal</keyword>
<evidence type="ECO:0000256" key="6">
    <source>
        <dbReference type="PROSITE-ProRule" id="PRU01240"/>
    </source>
</evidence>
<dbReference type="KEGG" id="btrm:SAMEA390648703510"/>
<dbReference type="Gene3D" id="2.40.128.130">
    <property type="entry name" value="Autotransporter beta-domain"/>
    <property type="match status" value="1"/>
</dbReference>
<dbReference type="Pfam" id="PF03797">
    <property type="entry name" value="Autotransporter"/>
    <property type="match status" value="1"/>
</dbReference>
<dbReference type="InterPro" id="IPR000209">
    <property type="entry name" value="Peptidase_S8/S53_dom"/>
</dbReference>
<dbReference type="InterPro" id="IPR034061">
    <property type="entry name" value="Peptidases_S8_Autotransporter"/>
</dbReference>
<dbReference type="InterPro" id="IPR036852">
    <property type="entry name" value="Peptidase_S8/S53_dom_sf"/>
</dbReference>
<dbReference type="NCBIfam" id="TIGR02601">
    <property type="entry name" value="autotrns_rpt"/>
    <property type="match status" value="1"/>
</dbReference>
<accession>A0A157R5Q2</accession>
<evidence type="ECO:0000256" key="3">
    <source>
        <dbReference type="ARBA" id="ARBA00022729"/>
    </source>
</evidence>
<dbReference type="PROSITE" id="PS00138">
    <property type="entry name" value="SUBTILASE_SER"/>
    <property type="match status" value="1"/>
</dbReference>
<dbReference type="InterPro" id="IPR050131">
    <property type="entry name" value="Peptidase_S8_subtilisin-like"/>
</dbReference>
<dbReference type="CDD" id="cd04848">
    <property type="entry name" value="Peptidases_S8_Autotransporter_serine_protease_like"/>
    <property type="match status" value="1"/>
</dbReference>
<dbReference type="STRING" id="123899.SAMEA3906487_03510"/>
<evidence type="ECO:0000259" key="7">
    <source>
        <dbReference type="PROSITE" id="PS51208"/>
    </source>
</evidence>
<dbReference type="eggNOG" id="COG1404">
    <property type="taxonomic scope" value="Bacteria"/>
</dbReference>
<evidence type="ECO:0000256" key="4">
    <source>
        <dbReference type="ARBA" id="ARBA00022801"/>
    </source>
</evidence>
<dbReference type="InterPro" id="IPR013425">
    <property type="entry name" value="Autotrns_rpt"/>
</dbReference>
<comment type="similarity">
    <text evidence="1 6">Belongs to the peptidase S8 family.</text>
</comment>
<proteinExistence type="inferred from homology"/>
<evidence type="ECO:0000256" key="5">
    <source>
        <dbReference type="ARBA" id="ARBA00022825"/>
    </source>
</evidence>
<keyword evidence="4 8" id="KW-0378">Hydrolase</keyword>
<dbReference type="GO" id="GO:0004252">
    <property type="term" value="F:serine-type endopeptidase activity"/>
    <property type="evidence" value="ECO:0007669"/>
    <property type="project" value="InterPro"/>
</dbReference>
<dbReference type="InterPro" id="IPR036709">
    <property type="entry name" value="Autotransporte_beta_dom_sf"/>
</dbReference>
<dbReference type="PROSITE" id="PS51892">
    <property type="entry name" value="SUBTILASE"/>
    <property type="match status" value="1"/>
</dbReference>